<dbReference type="GO" id="GO:0035091">
    <property type="term" value="F:phosphatidylinositol binding"/>
    <property type="evidence" value="ECO:0007669"/>
    <property type="project" value="InterPro"/>
</dbReference>
<dbReference type="OrthoDB" id="6433718at2759"/>
<name>A0A8X6KGA1_TRICU</name>
<dbReference type="Proteomes" id="UP000887116">
    <property type="component" value="Unassembled WGS sequence"/>
</dbReference>
<keyword evidence="2" id="KW-1185">Reference proteome</keyword>
<sequence length="201" mass="23963">MTDRRPLLQSEDDDDDSTQFSTEIYGTSLRSLPYSKVKEQLLPFDDPQLKRWIPGCDIRVTIVDAFYKDGKSWYVINMQHGNFKWTLKKRFEDFLMLHSILHFYRTLLTLQLPEIKFERNHSRRTSIVLKNPKVPKLPSFPLTSDVLWRKKNVVLSKISLAGYLQKVLDKPKFRQFRDTYFDDRVLKKYKIVFPASNVLRE</sequence>
<dbReference type="Gene3D" id="3.30.1520.10">
    <property type="entry name" value="Phox-like domain"/>
    <property type="match status" value="1"/>
</dbReference>
<evidence type="ECO:0000313" key="1">
    <source>
        <dbReference type="EMBL" id="GFQ75185.1"/>
    </source>
</evidence>
<dbReference type="AlphaFoldDB" id="A0A8X6KGA1"/>
<reference evidence="1" key="1">
    <citation type="submission" date="2020-07" db="EMBL/GenBank/DDBJ databases">
        <title>Multicomponent nature underlies the extraordinary mechanical properties of spider dragline silk.</title>
        <authorList>
            <person name="Kono N."/>
            <person name="Nakamura H."/>
            <person name="Mori M."/>
            <person name="Yoshida Y."/>
            <person name="Ohtoshi R."/>
            <person name="Malay A.D."/>
            <person name="Moran D.A.P."/>
            <person name="Tomita M."/>
            <person name="Numata K."/>
            <person name="Arakawa K."/>
        </authorList>
    </citation>
    <scope>NUCLEOTIDE SEQUENCE</scope>
</reference>
<dbReference type="EMBL" id="BMAO01011637">
    <property type="protein sequence ID" value="GFQ75185.1"/>
    <property type="molecule type" value="Genomic_DNA"/>
</dbReference>
<dbReference type="SUPFAM" id="SSF64268">
    <property type="entry name" value="PX domain"/>
    <property type="match status" value="1"/>
</dbReference>
<gene>
    <name evidence="1" type="primary">AVEN_187519_1</name>
    <name evidence="1" type="ORF">TNCT_474251</name>
</gene>
<comment type="caution">
    <text evidence="1">The sequence shown here is derived from an EMBL/GenBank/DDBJ whole genome shotgun (WGS) entry which is preliminary data.</text>
</comment>
<organism evidence="1 2">
    <name type="scientific">Trichonephila clavata</name>
    <name type="common">Joro spider</name>
    <name type="synonym">Nephila clavata</name>
    <dbReference type="NCBI Taxonomy" id="2740835"/>
    <lineage>
        <taxon>Eukaryota</taxon>
        <taxon>Metazoa</taxon>
        <taxon>Ecdysozoa</taxon>
        <taxon>Arthropoda</taxon>
        <taxon>Chelicerata</taxon>
        <taxon>Arachnida</taxon>
        <taxon>Araneae</taxon>
        <taxon>Araneomorphae</taxon>
        <taxon>Entelegynae</taxon>
        <taxon>Araneoidea</taxon>
        <taxon>Nephilidae</taxon>
        <taxon>Trichonephila</taxon>
    </lineage>
</organism>
<proteinExistence type="predicted"/>
<protein>
    <submittedName>
        <fullName evidence="1">PX domain-containing protein</fullName>
    </submittedName>
</protein>
<dbReference type="InterPro" id="IPR036871">
    <property type="entry name" value="PX_dom_sf"/>
</dbReference>
<accession>A0A8X6KGA1</accession>
<evidence type="ECO:0000313" key="2">
    <source>
        <dbReference type="Proteomes" id="UP000887116"/>
    </source>
</evidence>